<comment type="caution">
    <text evidence="2">The sequence shown here is derived from an EMBL/GenBank/DDBJ whole genome shotgun (WGS) entry which is preliminary data.</text>
</comment>
<accession>A0A3D8MEE9</accession>
<sequence length="358" mass="40662">MSSISAHYAPAIAPEDYSQAMAELSERYAPPSPFLTRHWFECWLNSLDHCVDMVRFFQNQTLVGVALFSVKRRGPGWLPLARAHLNQAGNIPCDQVWIEHNRIQCAEEYQKGCFQALMELIFQHLYVAELQVSMTDCYSEWLATLPTGLHEHQTVQARIARLPANGDIIATLSRNTRPRVRKAFKELEMAFGTIHVSAAKSSEEKLAWLNELGHWHRARWQATAEGSGFSNPHFIRHHKGLLHSAPELTDVVRVAAGEVTIGFSYNLLMGSQVYFYCCGINYAIATRHIKPGYVLHCAIMEHYARQGFENYDFLAGDSQYKRSLATAHYSMHSVTIYAPNWRGKLLQALVKLKRLISG</sequence>
<gene>
    <name evidence="2" type="ORF">DXV75_01730</name>
</gene>
<proteinExistence type="predicted"/>
<dbReference type="InterPro" id="IPR038740">
    <property type="entry name" value="BioF2-like_GNAT_dom"/>
</dbReference>
<feature type="domain" description="BioF2-like acetyltransferase" evidence="1">
    <location>
        <begin position="174"/>
        <end position="322"/>
    </location>
</feature>
<dbReference type="SUPFAM" id="SSF55729">
    <property type="entry name" value="Acyl-CoA N-acyltransferases (Nat)"/>
    <property type="match status" value="1"/>
</dbReference>
<dbReference type="AlphaFoldDB" id="A0A3D8MEE9"/>
<dbReference type="Pfam" id="PF13480">
    <property type="entry name" value="Acetyltransf_6"/>
    <property type="match status" value="1"/>
</dbReference>
<dbReference type="GO" id="GO:0016740">
    <property type="term" value="F:transferase activity"/>
    <property type="evidence" value="ECO:0007669"/>
    <property type="project" value="UniProtKB-KW"/>
</dbReference>
<dbReference type="OrthoDB" id="9808976at2"/>
<keyword evidence="2" id="KW-0808">Transferase</keyword>
<dbReference type="InterPro" id="IPR016181">
    <property type="entry name" value="Acyl_CoA_acyltransferase"/>
</dbReference>
<evidence type="ECO:0000259" key="1">
    <source>
        <dbReference type="Pfam" id="PF13480"/>
    </source>
</evidence>
<keyword evidence="3" id="KW-1185">Reference proteome</keyword>
<dbReference type="Gene3D" id="3.40.630.30">
    <property type="match status" value="1"/>
</dbReference>
<dbReference type="EMBL" id="QRHA01000001">
    <property type="protein sequence ID" value="RDV29205.1"/>
    <property type="molecule type" value="Genomic_DNA"/>
</dbReference>
<dbReference type="Proteomes" id="UP000256561">
    <property type="component" value="Unassembled WGS sequence"/>
</dbReference>
<evidence type="ECO:0000313" key="2">
    <source>
        <dbReference type="EMBL" id="RDV29205.1"/>
    </source>
</evidence>
<organism evidence="2 3">
    <name type="scientific">Alteromonas aestuariivivens</name>
    <dbReference type="NCBI Taxonomy" id="1938339"/>
    <lineage>
        <taxon>Bacteria</taxon>
        <taxon>Pseudomonadati</taxon>
        <taxon>Pseudomonadota</taxon>
        <taxon>Gammaproteobacteria</taxon>
        <taxon>Alteromonadales</taxon>
        <taxon>Alteromonadaceae</taxon>
        <taxon>Alteromonas/Salinimonas group</taxon>
        <taxon>Alteromonas</taxon>
    </lineage>
</organism>
<evidence type="ECO:0000313" key="3">
    <source>
        <dbReference type="Proteomes" id="UP000256561"/>
    </source>
</evidence>
<reference evidence="3" key="1">
    <citation type="submission" date="2018-08" db="EMBL/GenBank/DDBJ databases">
        <authorList>
            <person name="Zhang J."/>
            <person name="Du Z.-J."/>
        </authorList>
    </citation>
    <scope>NUCLEOTIDE SEQUENCE [LARGE SCALE GENOMIC DNA]</scope>
    <source>
        <strain evidence="3">KCTC 52655</strain>
    </source>
</reference>
<name>A0A3D8MEE9_9ALTE</name>
<protein>
    <submittedName>
        <fullName evidence="2">GNAT family N-acetyltransferase</fullName>
    </submittedName>
</protein>
<dbReference type="RefSeq" id="WP_115591495.1">
    <property type="nucleotide sequence ID" value="NZ_QRHA01000001.1"/>
</dbReference>